<evidence type="ECO:0000256" key="2">
    <source>
        <dbReference type="ARBA" id="ARBA00006717"/>
    </source>
</evidence>
<evidence type="ECO:0000256" key="7">
    <source>
        <dbReference type="ARBA" id="ARBA00023136"/>
    </source>
</evidence>
<evidence type="ECO:0000256" key="9">
    <source>
        <dbReference type="ARBA" id="ARBA00040722"/>
    </source>
</evidence>
<keyword evidence="13" id="KW-0812">Transmembrane</keyword>
<evidence type="ECO:0000256" key="13">
    <source>
        <dbReference type="SAM" id="Phobius"/>
    </source>
</evidence>
<evidence type="ECO:0000256" key="12">
    <source>
        <dbReference type="SAM" id="MobiDB-lite"/>
    </source>
</evidence>
<evidence type="ECO:0000256" key="10">
    <source>
        <dbReference type="ARBA" id="ARBA00047761"/>
    </source>
</evidence>
<proteinExistence type="inferred from homology"/>
<accession>A0A8S4Q6V8</accession>
<protein>
    <recommendedName>
        <fullName evidence="8">Serine/threonine-protein phosphatase PGAM5, mitochondrial</fullName>
        <ecNumber evidence="3">3.1.3.16</ecNumber>
    </recommendedName>
    <alternativeName>
        <fullName evidence="9">Serine/threonine-protein phosphatase Pgam5, mitochondrial</fullName>
    </alternativeName>
</protein>
<comment type="similarity">
    <text evidence="2">Belongs to the phosphoglycerate mutase family. BPG-dependent PGAM subfamily.</text>
</comment>
<gene>
    <name evidence="14" type="ORF">OFUS_LOCUS25344</name>
</gene>
<evidence type="ECO:0000256" key="6">
    <source>
        <dbReference type="ARBA" id="ARBA00023128"/>
    </source>
</evidence>
<dbReference type="Gene3D" id="3.40.50.1240">
    <property type="entry name" value="Phosphoglycerate mutase-like"/>
    <property type="match status" value="1"/>
</dbReference>
<keyword evidence="15" id="KW-1185">Reference proteome</keyword>
<name>A0A8S4Q6V8_OWEFU</name>
<dbReference type="CDD" id="cd07067">
    <property type="entry name" value="HP_PGM_like"/>
    <property type="match status" value="1"/>
</dbReference>
<dbReference type="Proteomes" id="UP000749559">
    <property type="component" value="Unassembled WGS sequence"/>
</dbReference>
<comment type="catalytic activity">
    <reaction evidence="11">
        <text>O-phospho-L-threonyl-[protein] + H2O = L-threonyl-[protein] + phosphate</text>
        <dbReference type="Rhea" id="RHEA:47004"/>
        <dbReference type="Rhea" id="RHEA-COMP:11060"/>
        <dbReference type="Rhea" id="RHEA-COMP:11605"/>
        <dbReference type="ChEBI" id="CHEBI:15377"/>
        <dbReference type="ChEBI" id="CHEBI:30013"/>
        <dbReference type="ChEBI" id="CHEBI:43474"/>
        <dbReference type="ChEBI" id="CHEBI:61977"/>
        <dbReference type="EC" id="3.1.3.16"/>
    </reaction>
</comment>
<dbReference type="GO" id="GO:0005741">
    <property type="term" value="C:mitochondrial outer membrane"/>
    <property type="evidence" value="ECO:0007669"/>
    <property type="project" value="UniProtKB-SubCell"/>
</dbReference>
<dbReference type="PANTHER" id="PTHR20935">
    <property type="entry name" value="PHOSPHOGLYCERATE MUTASE-RELATED"/>
    <property type="match status" value="1"/>
</dbReference>
<comment type="subcellular location">
    <subcellularLocation>
        <location evidence="1">Mitochondrion outer membrane</location>
    </subcellularLocation>
</comment>
<dbReference type="EMBL" id="CAIIXF020000012">
    <property type="protein sequence ID" value="CAH1801563.1"/>
    <property type="molecule type" value="Genomic_DNA"/>
</dbReference>
<feature type="transmembrane region" description="Helical" evidence="13">
    <location>
        <begin position="12"/>
        <end position="33"/>
    </location>
</feature>
<evidence type="ECO:0000256" key="1">
    <source>
        <dbReference type="ARBA" id="ARBA00004294"/>
    </source>
</evidence>
<dbReference type="InterPro" id="IPR051021">
    <property type="entry name" value="Mito_Ser/Thr_phosphatase"/>
</dbReference>
<evidence type="ECO:0000256" key="4">
    <source>
        <dbReference type="ARBA" id="ARBA00022787"/>
    </source>
</evidence>
<comment type="caution">
    <text evidence="14">The sequence shown here is derived from an EMBL/GenBank/DDBJ whole genome shotgun (WGS) entry which is preliminary data.</text>
</comment>
<dbReference type="AlphaFoldDB" id="A0A8S4Q6V8"/>
<dbReference type="GO" id="GO:0004722">
    <property type="term" value="F:protein serine/threonine phosphatase activity"/>
    <property type="evidence" value="ECO:0007669"/>
    <property type="project" value="UniProtKB-EC"/>
</dbReference>
<evidence type="ECO:0000256" key="3">
    <source>
        <dbReference type="ARBA" id="ARBA00013081"/>
    </source>
</evidence>
<dbReference type="SUPFAM" id="SSF53254">
    <property type="entry name" value="Phosphoglycerate mutase-like"/>
    <property type="match status" value="1"/>
</dbReference>
<dbReference type="OrthoDB" id="2118094at2759"/>
<dbReference type="InterPro" id="IPR013078">
    <property type="entry name" value="His_Pase_superF_clade-1"/>
</dbReference>
<sequence length="292" mass="33492">MRWIHKGKPLFDAASIVSGAIVGGVAVAVAWVYSTKDGPDAPKYPFQVTASWTTNSEPSVKWDHNWDKRDPESKTRPKKNNEDEIDYEKRLAKNKPTATRHLFLIRHGQYNLEGITDFERKLTALGKEQADFTGLRLSLMKQPWTKLISSTMTRAKETADIITKHLPEDVPRDYCDFLREGAPIPPEPPVGHWRPEHQQFFQDGSRIEAAFRKYFHRADADQLEDSYEILVCHANVIRYFVCRGLQFPPEAWLRISLNNGSITHMYIRPNGRVGIRYMGESGHMPVEKVTST</sequence>
<dbReference type="InterPro" id="IPR029033">
    <property type="entry name" value="His_PPase_superfam"/>
</dbReference>
<keyword evidence="7 13" id="KW-0472">Membrane</keyword>
<evidence type="ECO:0000256" key="11">
    <source>
        <dbReference type="ARBA" id="ARBA00048336"/>
    </source>
</evidence>
<dbReference type="EC" id="3.1.3.16" evidence="3"/>
<keyword evidence="13" id="KW-1133">Transmembrane helix</keyword>
<reference evidence="14" key="1">
    <citation type="submission" date="2022-03" db="EMBL/GenBank/DDBJ databases">
        <authorList>
            <person name="Martin C."/>
        </authorList>
    </citation>
    <scope>NUCLEOTIDE SEQUENCE</scope>
</reference>
<evidence type="ECO:0000256" key="5">
    <source>
        <dbReference type="ARBA" id="ARBA00022801"/>
    </source>
</evidence>
<dbReference type="FunFam" id="3.40.50.1240:FF:000009">
    <property type="entry name" value="serine/threonine-protein phosphatase PGAM5, mitochondrial isoform X1"/>
    <property type="match status" value="1"/>
</dbReference>
<evidence type="ECO:0000313" key="14">
    <source>
        <dbReference type="EMBL" id="CAH1801563.1"/>
    </source>
</evidence>
<comment type="catalytic activity">
    <reaction evidence="10">
        <text>O-phospho-L-seryl-[protein] + H2O = L-seryl-[protein] + phosphate</text>
        <dbReference type="Rhea" id="RHEA:20629"/>
        <dbReference type="Rhea" id="RHEA-COMP:9863"/>
        <dbReference type="Rhea" id="RHEA-COMP:11604"/>
        <dbReference type="ChEBI" id="CHEBI:15377"/>
        <dbReference type="ChEBI" id="CHEBI:29999"/>
        <dbReference type="ChEBI" id="CHEBI:43474"/>
        <dbReference type="ChEBI" id="CHEBI:83421"/>
        <dbReference type="EC" id="3.1.3.16"/>
    </reaction>
</comment>
<keyword evidence="4" id="KW-1000">Mitochondrion outer membrane</keyword>
<dbReference type="GO" id="GO:0090141">
    <property type="term" value="P:positive regulation of mitochondrial fission"/>
    <property type="evidence" value="ECO:0007669"/>
    <property type="project" value="TreeGrafter"/>
</dbReference>
<dbReference type="SMART" id="SM00855">
    <property type="entry name" value="PGAM"/>
    <property type="match status" value="1"/>
</dbReference>
<feature type="compositionally biased region" description="Basic and acidic residues" evidence="12">
    <location>
        <begin position="60"/>
        <end position="85"/>
    </location>
</feature>
<keyword evidence="6" id="KW-0496">Mitochondrion</keyword>
<evidence type="ECO:0000256" key="8">
    <source>
        <dbReference type="ARBA" id="ARBA00039765"/>
    </source>
</evidence>
<keyword evidence="5" id="KW-0378">Hydrolase</keyword>
<evidence type="ECO:0000313" key="15">
    <source>
        <dbReference type="Proteomes" id="UP000749559"/>
    </source>
</evidence>
<organism evidence="14 15">
    <name type="scientific">Owenia fusiformis</name>
    <name type="common">Polychaete worm</name>
    <dbReference type="NCBI Taxonomy" id="6347"/>
    <lineage>
        <taxon>Eukaryota</taxon>
        <taxon>Metazoa</taxon>
        <taxon>Spiralia</taxon>
        <taxon>Lophotrochozoa</taxon>
        <taxon>Annelida</taxon>
        <taxon>Polychaeta</taxon>
        <taxon>Sedentaria</taxon>
        <taxon>Canalipalpata</taxon>
        <taxon>Sabellida</taxon>
        <taxon>Oweniida</taxon>
        <taxon>Oweniidae</taxon>
        <taxon>Owenia</taxon>
    </lineage>
</organism>
<feature type="region of interest" description="Disordered" evidence="12">
    <location>
        <begin position="59"/>
        <end position="85"/>
    </location>
</feature>
<dbReference type="Pfam" id="PF00300">
    <property type="entry name" value="His_Phos_1"/>
    <property type="match status" value="2"/>
</dbReference>
<dbReference type="PANTHER" id="PTHR20935:SF0">
    <property type="entry name" value="SERINE_THREONINE-PROTEIN PHOSPHATASE PGAM5, MITOCHONDRIAL"/>
    <property type="match status" value="1"/>
</dbReference>